<accession>A0A1I2YTV1</accession>
<keyword evidence="1" id="KW-1133">Transmembrane helix</keyword>
<keyword evidence="1" id="KW-0812">Transmembrane</keyword>
<evidence type="ECO:0000313" key="3">
    <source>
        <dbReference type="Proteomes" id="UP000199666"/>
    </source>
</evidence>
<dbReference type="Gene3D" id="2.160.20.120">
    <property type="match status" value="1"/>
</dbReference>
<name>A0A1I2YTV1_9SPHI</name>
<evidence type="ECO:0000313" key="2">
    <source>
        <dbReference type="EMBL" id="SFH29068.1"/>
    </source>
</evidence>
<dbReference type="AlphaFoldDB" id="A0A1I2YTV1"/>
<keyword evidence="1" id="KW-0472">Membrane</keyword>
<keyword evidence="3" id="KW-1185">Reference proteome</keyword>
<evidence type="ECO:0000256" key="1">
    <source>
        <dbReference type="SAM" id="Phobius"/>
    </source>
</evidence>
<organism evidence="2 3">
    <name type="scientific">Pedobacter insulae</name>
    <dbReference type="NCBI Taxonomy" id="414048"/>
    <lineage>
        <taxon>Bacteria</taxon>
        <taxon>Pseudomonadati</taxon>
        <taxon>Bacteroidota</taxon>
        <taxon>Sphingobacteriia</taxon>
        <taxon>Sphingobacteriales</taxon>
        <taxon>Sphingobacteriaceae</taxon>
        <taxon>Pedobacter</taxon>
    </lineage>
</organism>
<proteinExistence type="predicted"/>
<dbReference type="EMBL" id="FOPP01000008">
    <property type="protein sequence ID" value="SFH29068.1"/>
    <property type="molecule type" value="Genomic_DNA"/>
</dbReference>
<reference evidence="2 3" key="1">
    <citation type="submission" date="2016-10" db="EMBL/GenBank/DDBJ databases">
        <authorList>
            <person name="de Groot N.N."/>
        </authorList>
    </citation>
    <scope>NUCLEOTIDE SEQUENCE [LARGE SCALE GENOMIC DNA]</scope>
    <source>
        <strain evidence="2 3">DSM 18684</strain>
    </source>
</reference>
<protein>
    <submittedName>
        <fullName evidence="2">Uncharacterized protein</fullName>
    </submittedName>
</protein>
<gene>
    <name evidence="2" type="ORF">SAMN04489864_10879</name>
</gene>
<dbReference type="STRING" id="414048.SAMN04489864_10879"/>
<dbReference type="Proteomes" id="UP000199666">
    <property type="component" value="Unassembled WGS sequence"/>
</dbReference>
<sequence length="309" mass="33738">MNWKPVTTLLLKKLLILKDMKLSNKLLIAFASSLILIPLLGMVIVSRVNYRVGERGDKLDVVYDNNSFKSPDPGMTASSVTAFSSVEILNGQDYRINIRLVADDAYGVKVPAEIKDMISFKVEANGKLSIDVKPKEEKNRNRYATIIVYAPNIKTLTVAKAETLILTVSQDSLNVIGDKIEKIEFGSAKDTKHISISANDVQVISVFNEVINSLTVDAKNTSFSSEKSSYGNLSVTSTGGKEIAITGGTDGDREDDKSYKIEHLMLNTMGSPQAKVTVSDVMVSNCSGSLADQNIVEMPVVNLKQLLKK</sequence>
<feature type="transmembrane region" description="Helical" evidence="1">
    <location>
        <begin position="26"/>
        <end position="45"/>
    </location>
</feature>